<dbReference type="AlphaFoldDB" id="A0A0P1A510"/>
<accession>A0A0P1A510</accession>
<dbReference type="Proteomes" id="UP000054928">
    <property type="component" value="Unassembled WGS sequence"/>
</dbReference>
<sequence length="82" mass="9301">MEAKNLLNEFMLFKSKPNPTNEEKIEAQTVLQTLFTYMAESGVSDQAIVNFFDEDVGPQAVQAINEIANGYRKFSEQVCLHE</sequence>
<name>A0A0P1A510_PLAHL</name>
<organism evidence="1 2">
    <name type="scientific">Plasmopara halstedii</name>
    <name type="common">Downy mildew of sunflower</name>
    <dbReference type="NCBI Taxonomy" id="4781"/>
    <lineage>
        <taxon>Eukaryota</taxon>
        <taxon>Sar</taxon>
        <taxon>Stramenopiles</taxon>
        <taxon>Oomycota</taxon>
        <taxon>Peronosporomycetes</taxon>
        <taxon>Peronosporales</taxon>
        <taxon>Peronosporaceae</taxon>
        <taxon>Plasmopara</taxon>
    </lineage>
</organism>
<dbReference type="GeneID" id="36406536"/>
<evidence type="ECO:0000313" key="1">
    <source>
        <dbReference type="EMBL" id="CEG35610.1"/>
    </source>
</evidence>
<dbReference type="RefSeq" id="XP_024571979.1">
    <property type="nucleotide sequence ID" value="XM_024726092.1"/>
</dbReference>
<protein>
    <submittedName>
        <fullName evidence="1">Uncharacterized protein</fullName>
    </submittedName>
</protein>
<evidence type="ECO:0000313" key="2">
    <source>
        <dbReference type="Proteomes" id="UP000054928"/>
    </source>
</evidence>
<keyword evidence="2" id="KW-1185">Reference proteome</keyword>
<reference evidence="2" key="1">
    <citation type="submission" date="2014-09" db="EMBL/GenBank/DDBJ databases">
        <authorList>
            <person name="Sharma Rahul"/>
            <person name="Thines Marco"/>
        </authorList>
    </citation>
    <scope>NUCLEOTIDE SEQUENCE [LARGE SCALE GENOMIC DNA]</scope>
</reference>
<dbReference type="EMBL" id="CCYD01000053">
    <property type="protein sequence ID" value="CEG35610.1"/>
    <property type="molecule type" value="Genomic_DNA"/>
</dbReference>
<proteinExistence type="predicted"/>